<dbReference type="AlphaFoldDB" id="A0A0X8FL25"/>
<organism evidence="1 2">
    <name type="scientific">Aerococcus urinaehominis</name>
    <dbReference type="NCBI Taxonomy" id="128944"/>
    <lineage>
        <taxon>Bacteria</taxon>
        <taxon>Bacillati</taxon>
        <taxon>Bacillota</taxon>
        <taxon>Bacilli</taxon>
        <taxon>Lactobacillales</taxon>
        <taxon>Aerococcaceae</taxon>
        <taxon>Aerococcus</taxon>
    </lineage>
</organism>
<dbReference type="Proteomes" id="UP000062260">
    <property type="component" value="Chromosome"/>
</dbReference>
<dbReference type="KEGG" id="auh:AWM75_04400"/>
<evidence type="ECO:0000313" key="2">
    <source>
        <dbReference type="Proteomes" id="UP000062260"/>
    </source>
</evidence>
<sequence length="84" mass="9355">MSTSPQRMAQMFTFIALFSVVFGYTIDSNSLQFLFNVILPIAMYIASFVVLFKGRVQATDAKISYYGGAFIVAIGLIIQFVILK</sequence>
<reference evidence="2" key="2">
    <citation type="submission" date="2016-01" db="EMBL/GenBank/DDBJ databases">
        <title>Six Aerococcus type strain genome sequencing and assembly using PacBio and Illumina Hiseq.</title>
        <authorList>
            <person name="Carkaci D."/>
            <person name="Dargis R."/>
            <person name="Nielsen X.C."/>
            <person name="Skovgaard O."/>
            <person name="Fuursted K."/>
            <person name="Christensen J.J."/>
        </authorList>
    </citation>
    <scope>NUCLEOTIDE SEQUENCE [LARGE SCALE GENOMIC DNA]</scope>
    <source>
        <strain evidence="2">CCUG42038B</strain>
    </source>
</reference>
<protein>
    <submittedName>
        <fullName evidence="1">Uncharacterized protein</fullName>
    </submittedName>
</protein>
<name>A0A0X8FL25_9LACT</name>
<accession>A0A0X8FL25</accession>
<proteinExistence type="predicted"/>
<gene>
    <name evidence="1" type="ORF">AWM75_04400</name>
</gene>
<evidence type="ECO:0000313" key="1">
    <source>
        <dbReference type="EMBL" id="AMB99287.1"/>
    </source>
</evidence>
<dbReference type="EMBL" id="CP014163">
    <property type="protein sequence ID" value="AMB99287.1"/>
    <property type="molecule type" value="Genomic_DNA"/>
</dbReference>
<keyword evidence="2" id="KW-1185">Reference proteome</keyword>
<reference evidence="1 2" key="1">
    <citation type="journal article" date="2016" name="Genome Announc.">
        <title>Complete Genome Sequences of Aerococcus christensenii CCUG 28831T, Aerococcus sanguinicola CCUG 43001T, Aerococcus urinae CCUG 36881T, Aerococcus urinaeequi CCUG 28094T, Aerococcus urinaehominis CCUG 42038 BT, and Aerococcus viridans CCUG 4311T.</title>
        <authorList>
            <person name="Carkaci D."/>
            <person name="Dargis R."/>
            <person name="Nielsen X.C."/>
            <person name="Skovgaard O."/>
            <person name="Fuursted K."/>
            <person name="Christensen J.J."/>
        </authorList>
    </citation>
    <scope>NUCLEOTIDE SEQUENCE [LARGE SCALE GENOMIC DNA]</scope>
    <source>
        <strain evidence="1 2">CCUG42038B</strain>
    </source>
</reference>
<dbReference type="RefSeq" id="WP_067978726.1">
    <property type="nucleotide sequence ID" value="NZ_CP014163.1"/>
</dbReference>